<feature type="transmembrane region" description="Helical" evidence="7">
    <location>
        <begin position="21"/>
        <end position="40"/>
    </location>
</feature>
<organism evidence="8 9">
    <name type="scientific">Entomortierella chlamydospora</name>
    <dbReference type="NCBI Taxonomy" id="101097"/>
    <lineage>
        <taxon>Eukaryota</taxon>
        <taxon>Fungi</taxon>
        <taxon>Fungi incertae sedis</taxon>
        <taxon>Mucoromycota</taxon>
        <taxon>Mortierellomycotina</taxon>
        <taxon>Mortierellomycetes</taxon>
        <taxon>Mortierellales</taxon>
        <taxon>Mortierellaceae</taxon>
        <taxon>Entomortierella</taxon>
    </lineage>
</organism>
<keyword evidence="3 7" id="KW-0812">Transmembrane</keyword>
<keyword evidence="9" id="KW-1185">Reference proteome</keyword>
<keyword evidence="5 7" id="KW-0472">Membrane</keyword>
<keyword evidence="2" id="KW-0813">Transport</keyword>
<dbReference type="Proteomes" id="UP000703661">
    <property type="component" value="Unassembled WGS sequence"/>
</dbReference>
<dbReference type="Gene3D" id="1.20.1250.20">
    <property type="entry name" value="MFS general substrate transporter like domains"/>
    <property type="match status" value="1"/>
</dbReference>
<accession>A0A9P6ST02</accession>
<evidence type="ECO:0000256" key="5">
    <source>
        <dbReference type="ARBA" id="ARBA00023136"/>
    </source>
</evidence>
<evidence type="ECO:0000256" key="6">
    <source>
        <dbReference type="SAM" id="MobiDB-lite"/>
    </source>
</evidence>
<dbReference type="GO" id="GO:0022857">
    <property type="term" value="F:transmembrane transporter activity"/>
    <property type="evidence" value="ECO:0007669"/>
    <property type="project" value="InterPro"/>
</dbReference>
<evidence type="ECO:0000256" key="1">
    <source>
        <dbReference type="ARBA" id="ARBA00004127"/>
    </source>
</evidence>
<dbReference type="GO" id="GO:0005886">
    <property type="term" value="C:plasma membrane"/>
    <property type="evidence" value="ECO:0007669"/>
    <property type="project" value="TreeGrafter"/>
</dbReference>
<gene>
    <name evidence="8" type="ORF">BGZ80_006944</name>
</gene>
<feature type="region of interest" description="Disordered" evidence="6">
    <location>
        <begin position="320"/>
        <end position="347"/>
    </location>
</feature>
<dbReference type="InterPro" id="IPR036259">
    <property type="entry name" value="MFS_trans_sf"/>
</dbReference>
<evidence type="ECO:0000256" key="3">
    <source>
        <dbReference type="ARBA" id="ARBA00022692"/>
    </source>
</evidence>
<feature type="transmembrane region" description="Helical" evidence="7">
    <location>
        <begin position="158"/>
        <end position="177"/>
    </location>
</feature>
<feature type="transmembrane region" description="Helical" evidence="7">
    <location>
        <begin position="292"/>
        <end position="310"/>
    </location>
</feature>
<protein>
    <submittedName>
        <fullName evidence="8">Uncharacterized protein</fullName>
    </submittedName>
</protein>
<dbReference type="AlphaFoldDB" id="A0A9P6ST02"/>
<evidence type="ECO:0000313" key="9">
    <source>
        <dbReference type="Proteomes" id="UP000703661"/>
    </source>
</evidence>
<comment type="subcellular location">
    <subcellularLocation>
        <location evidence="1">Endomembrane system</location>
        <topology evidence="1">Multi-pass membrane protein</topology>
    </subcellularLocation>
</comment>
<proteinExistence type="predicted"/>
<evidence type="ECO:0000256" key="4">
    <source>
        <dbReference type="ARBA" id="ARBA00022989"/>
    </source>
</evidence>
<comment type="caution">
    <text evidence="8">The sequence shown here is derived from an EMBL/GenBank/DDBJ whole genome shotgun (WGS) entry which is preliminary data.</text>
</comment>
<dbReference type="PANTHER" id="PTHR23501:SF191">
    <property type="entry name" value="VACUOLAR BASIC AMINO ACID TRANSPORTER 4"/>
    <property type="match status" value="1"/>
</dbReference>
<dbReference type="InterPro" id="IPR011701">
    <property type="entry name" value="MFS"/>
</dbReference>
<feature type="transmembrane region" description="Helical" evidence="7">
    <location>
        <begin position="52"/>
        <end position="71"/>
    </location>
</feature>
<feature type="transmembrane region" description="Helical" evidence="7">
    <location>
        <begin position="183"/>
        <end position="205"/>
    </location>
</feature>
<dbReference type="PANTHER" id="PTHR23501">
    <property type="entry name" value="MAJOR FACILITATOR SUPERFAMILY"/>
    <property type="match status" value="1"/>
</dbReference>
<evidence type="ECO:0000313" key="8">
    <source>
        <dbReference type="EMBL" id="KAF9997677.1"/>
    </source>
</evidence>
<evidence type="ECO:0000256" key="7">
    <source>
        <dbReference type="SAM" id="Phobius"/>
    </source>
</evidence>
<dbReference type="GO" id="GO:0012505">
    <property type="term" value="C:endomembrane system"/>
    <property type="evidence" value="ECO:0007669"/>
    <property type="project" value="UniProtKB-SubCell"/>
</dbReference>
<dbReference type="EMBL" id="JAAAID010003474">
    <property type="protein sequence ID" value="KAF9997677.1"/>
    <property type="molecule type" value="Genomic_DNA"/>
</dbReference>
<name>A0A9P6ST02_9FUNG</name>
<feature type="transmembrane region" description="Helical" evidence="7">
    <location>
        <begin position="91"/>
        <end position="114"/>
    </location>
</feature>
<dbReference type="Pfam" id="PF07690">
    <property type="entry name" value="MFS_1"/>
    <property type="match status" value="1"/>
</dbReference>
<sequence length="347" mass="37939">MAVMLKLPRPKGNVWEKLATIDWAGTFFMATTTVFLLLPTNLGGNMFQWNSPLVITFYVLSIPSAIAFLYVEAKHAKQPVVPPYLWKNRNVATLFCLNIFMGMTFWTLIFYLPIYFQIIEHESATAAGLSMIPLEAGIFIASNVGGIVVSRFGKYRPGIFFGTFLSAVGICLCLLLAGTSSKAIQVVVLFICGLGIGPLFPCLIVGIQASVERKDLATVSALHNFFRMTGSGFGVAINGALFQNQLKNGLASSNVPQDIADIAISSAQRIVGLPIEYRGSVETIYLDSMKTVFKATIPMAAIMFLLTFNLRHIRLNTKPSASAEEAETKMTEEVINEKGSLDQKEAL</sequence>
<feature type="transmembrane region" description="Helical" evidence="7">
    <location>
        <begin position="126"/>
        <end position="149"/>
    </location>
</feature>
<dbReference type="SUPFAM" id="SSF103473">
    <property type="entry name" value="MFS general substrate transporter"/>
    <property type="match status" value="1"/>
</dbReference>
<evidence type="ECO:0000256" key="2">
    <source>
        <dbReference type="ARBA" id="ARBA00022448"/>
    </source>
</evidence>
<reference evidence="8" key="1">
    <citation type="journal article" date="2020" name="Fungal Divers.">
        <title>Resolving the Mortierellaceae phylogeny through synthesis of multi-gene phylogenetics and phylogenomics.</title>
        <authorList>
            <person name="Vandepol N."/>
            <person name="Liber J."/>
            <person name="Desiro A."/>
            <person name="Na H."/>
            <person name="Kennedy M."/>
            <person name="Barry K."/>
            <person name="Grigoriev I.V."/>
            <person name="Miller A.N."/>
            <person name="O'Donnell K."/>
            <person name="Stajich J.E."/>
            <person name="Bonito G."/>
        </authorList>
    </citation>
    <scope>NUCLEOTIDE SEQUENCE</scope>
    <source>
        <strain evidence="8">NRRL 2769</strain>
    </source>
</reference>
<keyword evidence="4 7" id="KW-1133">Transmembrane helix</keyword>
<feature type="compositionally biased region" description="Basic and acidic residues" evidence="6">
    <location>
        <begin position="326"/>
        <end position="347"/>
    </location>
</feature>